<organism evidence="1 2">
    <name type="scientific">Lasiosphaeris hirsuta</name>
    <dbReference type="NCBI Taxonomy" id="260670"/>
    <lineage>
        <taxon>Eukaryota</taxon>
        <taxon>Fungi</taxon>
        <taxon>Dikarya</taxon>
        <taxon>Ascomycota</taxon>
        <taxon>Pezizomycotina</taxon>
        <taxon>Sordariomycetes</taxon>
        <taxon>Sordariomycetidae</taxon>
        <taxon>Sordariales</taxon>
        <taxon>Lasiosphaeriaceae</taxon>
        <taxon>Lasiosphaeris</taxon>
    </lineage>
</organism>
<accession>A0AA40B1B3</accession>
<evidence type="ECO:0000313" key="2">
    <source>
        <dbReference type="Proteomes" id="UP001172102"/>
    </source>
</evidence>
<keyword evidence="2" id="KW-1185">Reference proteome</keyword>
<dbReference type="EMBL" id="JAUKUA010000002">
    <property type="protein sequence ID" value="KAK0725687.1"/>
    <property type="molecule type" value="Genomic_DNA"/>
</dbReference>
<dbReference type="AlphaFoldDB" id="A0AA40B1B3"/>
<dbReference type="Proteomes" id="UP001172102">
    <property type="component" value="Unassembled WGS sequence"/>
</dbReference>
<reference evidence="1" key="1">
    <citation type="submission" date="2023-06" db="EMBL/GenBank/DDBJ databases">
        <title>Genome-scale phylogeny and comparative genomics of the fungal order Sordariales.</title>
        <authorList>
            <consortium name="Lawrence Berkeley National Laboratory"/>
            <person name="Hensen N."/>
            <person name="Bonometti L."/>
            <person name="Westerberg I."/>
            <person name="Brannstrom I.O."/>
            <person name="Guillou S."/>
            <person name="Cros-Aarteil S."/>
            <person name="Calhoun S."/>
            <person name="Haridas S."/>
            <person name="Kuo A."/>
            <person name="Mondo S."/>
            <person name="Pangilinan J."/>
            <person name="Riley R."/>
            <person name="Labutti K."/>
            <person name="Andreopoulos B."/>
            <person name="Lipzen A."/>
            <person name="Chen C."/>
            <person name="Yanf M."/>
            <person name="Daum C."/>
            <person name="Ng V."/>
            <person name="Clum A."/>
            <person name="Steindorff A."/>
            <person name="Ohm R."/>
            <person name="Martin F."/>
            <person name="Silar P."/>
            <person name="Natvig D."/>
            <person name="Lalanne C."/>
            <person name="Gautier V."/>
            <person name="Ament-Velasquez S.L."/>
            <person name="Kruys A."/>
            <person name="Hutchinson M.I."/>
            <person name="Powell A.J."/>
            <person name="Barry K."/>
            <person name="Miller A.N."/>
            <person name="Grigoriev I.V."/>
            <person name="Debuchy R."/>
            <person name="Gladieux P."/>
            <person name="Thoren M.H."/>
            <person name="Johannesson H."/>
        </authorList>
    </citation>
    <scope>NUCLEOTIDE SEQUENCE</scope>
    <source>
        <strain evidence="1">SMH4607-1</strain>
    </source>
</reference>
<protein>
    <submittedName>
        <fullName evidence="1">Uncharacterized protein</fullName>
    </submittedName>
</protein>
<evidence type="ECO:0000313" key="1">
    <source>
        <dbReference type="EMBL" id="KAK0725687.1"/>
    </source>
</evidence>
<sequence length="133" mass="14614">MVAPPSARDKPHHFEFTIYRNDHHRIDNGFPELRKLATTIGRGTGIIWEIPFASRRPANITIPYAEILSSAQKAFRTTKQAYGNPSTNTTKAAALGFAKAGFAKPAGGKRPLSTLARGHAKWPSVAYLGREKE</sequence>
<comment type="caution">
    <text evidence="1">The sequence shown here is derived from an EMBL/GenBank/DDBJ whole genome shotgun (WGS) entry which is preliminary data.</text>
</comment>
<name>A0AA40B1B3_9PEZI</name>
<proteinExistence type="predicted"/>
<gene>
    <name evidence="1" type="ORF">B0H67DRAFT_551188</name>
</gene>